<evidence type="ECO:0000256" key="1">
    <source>
        <dbReference type="SAM" id="MobiDB-lite"/>
    </source>
</evidence>
<protein>
    <submittedName>
        <fullName evidence="2">Uncharacterized protein</fullName>
    </submittedName>
</protein>
<accession>U5CRG8</accession>
<dbReference type="Gramene" id="ERN15816">
    <property type="protein sequence ID" value="ERN15816"/>
    <property type="gene ID" value="AMTR_s00039p00150310"/>
</dbReference>
<organism evidence="2 3">
    <name type="scientific">Amborella trichopoda</name>
    <dbReference type="NCBI Taxonomy" id="13333"/>
    <lineage>
        <taxon>Eukaryota</taxon>
        <taxon>Viridiplantae</taxon>
        <taxon>Streptophyta</taxon>
        <taxon>Embryophyta</taxon>
        <taxon>Tracheophyta</taxon>
        <taxon>Spermatophyta</taxon>
        <taxon>Magnoliopsida</taxon>
        <taxon>Amborellales</taxon>
        <taxon>Amborellaceae</taxon>
        <taxon>Amborella</taxon>
    </lineage>
</organism>
<evidence type="ECO:0000313" key="3">
    <source>
        <dbReference type="Proteomes" id="UP000017836"/>
    </source>
</evidence>
<sequence>MTRTITLGFDSSYSNMSIEELPPSPGPNLEPQSSKMSYHCGMLDLHSGSSEIDIPLLPWDTDDSLQHNSKLHELSCDIERSPYASSALDIEHLCNFRPKDMKMGAHSARKLLDSTETEPFADHNLSFNDKFDKTPSCSLSQLPIITPPLTSHKFLDGQSPQNFHFRNALPTSHIFRHNRSCSFPPRHDFEERGIDPFNMNISRPFSDSLSEKYADNLHQCCEWFCCPLSLPALLVESFDVSDQRKQPKLRHFPFAQGVERCFAFPGFDGVWDKVAGDNLEAHGTSSFHHSEKLFLEGPGTKPISPLLRWDSFPDRTSERKETLWPLLLDAPVYGDSGEGSFSER</sequence>
<keyword evidence="3" id="KW-1185">Reference proteome</keyword>
<dbReference type="AlphaFoldDB" id="U5CRG8"/>
<feature type="region of interest" description="Disordered" evidence="1">
    <location>
        <begin position="16"/>
        <end position="35"/>
    </location>
</feature>
<reference evidence="3" key="1">
    <citation type="journal article" date="2013" name="Science">
        <title>The Amborella genome and the evolution of flowering plants.</title>
        <authorList>
            <consortium name="Amborella Genome Project"/>
        </authorList>
    </citation>
    <scope>NUCLEOTIDE SEQUENCE [LARGE SCALE GENOMIC DNA]</scope>
</reference>
<dbReference type="Proteomes" id="UP000017836">
    <property type="component" value="Unassembled WGS sequence"/>
</dbReference>
<proteinExistence type="predicted"/>
<evidence type="ECO:0000313" key="2">
    <source>
        <dbReference type="EMBL" id="ERN15816.1"/>
    </source>
</evidence>
<name>U5CRG8_AMBTC</name>
<dbReference type="HOGENOM" id="CLU_807390_0_0_1"/>
<gene>
    <name evidence="2" type="ORF">AMTR_s00039p00150310</name>
</gene>
<dbReference type="EMBL" id="KI392495">
    <property type="protein sequence ID" value="ERN15816.1"/>
    <property type="molecule type" value="Genomic_DNA"/>
</dbReference>